<dbReference type="AlphaFoldDB" id="A0AAD3S5D9"/>
<comment type="caution">
    <text evidence="2">The sequence shown here is derived from an EMBL/GenBank/DDBJ whole genome shotgun (WGS) entry which is preliminary data.</text>
</comment>
<evidence type="ECO:0000313" key="2">
    <source>
        <dbReference type="EMBL" id="GMH04792.1"/>
    </source>
</evidence>
<feature type="region of interest" description="Disordered" evidence="1">
    <location>
        <begin position="66"/>
        <end position="87"/>
    </location>
</feature>
<feature type="compositionally biased region" description="Pro residues" evidence="1">
    <location>
        <begin position="182"/>
        <end position="194"/>
    </location>
</feature>
<dbReference type="Proteomes" id="UP001279734">
    <property type="component" value="Unassembled WGS sequence"/>
</dbReference>
<accession>A0AAD3S5D9</accession>
<name>A0AAD3S5D9_NEPGR</name>
<gene>
    <name evidence="2" type="ORF">Nepgr_006632</name>
</gene>
<protein>
    <submittedName>
        <fullName evidence="2">Uncharacterized protein</fullName>
    </submittedName>
</protein>
<proteinExistence type="predicted"/>
<reference evidence="2" key="1">
    <citation type="submission" date="2023-05" db="EMBL/GenBank/DDBJ databases">
        <title>Nepenthes gracilis genome sequencing.</title>
        <authorList>
            <person name="Fukushima K."/>
        </authorList>
    </citation>
    <scope>NUCLEOTIDE SEQUENCE</scope>
    <source>
        <strain evidence="2">SING2019-196</strain>
    </source>
</reference>
<feature type="region of interest" description="Disordered" evidence="1">
    <location>
        <begin position="165"/>
        <end position="197"/>
    </location>
</feature>
<organism evidence="2 3">
    <name type="scientific">Nepenthes gracilis</name>
    <name type="common">Slender pitcher plant</name>
    <dbReference type="NCBI Taxonomy" id="150966"/>
    <lineage>
        <taxon>Eukaryota</taxon>
        <taxon>Viridiplantae</taxon>
        <taxon>Streptophyta</taxon>
        <taxon>Embryophyta</taxon>
        <taxon>Tracheophyta</taxon>
        <taxon>Spermatophyta</taxon>
        <taxon>Magnoliopsida</taxon>
        <taxon>eudicotyledons</taxon>
        <taxon>Gunneridae</taxon>
        <taxon>Pentapetalae</taxon>
        <taxon>Caryophyllales</taxon>
        <taxon>Nepenthaceae</taxon>
        <taxon>Nepenthes</taxon>
    </lineage>
</organism>
<dbReference type="EMBL" id="BSYO01000005">
    <property type="protein sequence ID" value="GMH04792.1"/>
    <property type="molecule type" value="Genomic_DNA"/>
</dbReference>
<sequence length="388" mass="41107">MLPPEKLVVIGPVGCDYWPEPHFRSFASSSISYFLGFHCWIASESSLCNHLGHSFSQCQLAKQPRSSGNSWPVQKPPSSWGVPSKAPSPLRNLPNLLVPSGKEGLGAFPIREVSDPACLDGSSAGDNSNVSLLSSMHNADQRRSPCIDNSNIHIVHCCNRSPKMASGKVKHPLGDHQLEPPASHPPLSGCPPPSSAAISQQEVSMTSIEECLSNISSEAGDASLAGLEGMLGCLEATALTGLVDGLRREGNMMISAEDEGPPIRAVSRLEIPKTSVDPIILDSPLQTDVPEHELGSTSEESCIKAPVCREVLDPVLKPQNLVSNMNVVGFAPEVLSAVAHCWQMAPCSDNSHPVVNCSSKLSPVAAEVVPMDGGPMLAPCHSGFVRVE</sequence>
<evidence type="ECO:0000313" key="3">
    <source>
        <dbReference type="Proteomes" id="UP001279734"/>
    </source>
</evidence>
<keyword evidence="3" id="KW-1185">Reference proteome</keyword>
<evidence type="ECO:0000256" key="1">
    <source>
        <dbReference type="SAM" id="MobiDB-lite"/>
    </source>
</evidence>